<dbReference type="Gene3D" id="3.40.1520.20">
    <property type="match status" value="1"/>
</dbReference>
<comment type="caution">
    <text evidence="3">The sequence shown here is derived from an EMBL/GenBank/DDBJ whole genome shotgun (WGS) entry which is preliminary data.</text>
</comment>
<dbReference type="Proteomes" id="UP001265700">
    <property type="component" value="Unassembled WGS sequence"/>
</dbReference>
<keyword evidence="4" id="KW-1185">Reference proteome</keyword>
<accession>A0ABU1WRW3</accession>
<gene>
    <name evidence="3" type="ORF">J2W49_003770</name>
</gene>
<dbReference type="InterPro" id="IPR051686">
    <property type="entry name" value="Lipoprotein_DolP"/>
</dbReference>
<dbReference type="PROSITE" id="PS50914">
    <property type="entry name" value="BON"/>
    <property type="match status" value="2"/>
</dbReference>
<protein>
    <submittedName>
        <fullName evidence="3">Osmotically-inducible protein OsmY</fullName>
    </submittedName>
</protein>
<organism evidence="3 4">
    <name type="scientific">Hydrogenophaga palleronii</name>
    <dbReference type="NCBI Taxonomy" id="65655"/>
    <lineage>
        <taxon>Bacteria</taxon>
        <taxon>Pseudomonadati</taxon>
        <taxon>Pseudomonadota</taxon>
        <taxon>Betaproteobacteria</taxon>
        <taxon>Burkholderiales</taxon>
        <taxon>Comamonadaceae</taxon>
        <taxon>Hydrogenophaga</taxon>
    </lineage>
</organism>
<proteinExistence type="predicted"/>
<dbReference type="PANTHER" id="PTHR34606:SF15">
    <property type="entry name" value="BON DOMAIN-CONTAINING PROTEIN"/>
    <property type="match status" value="1"/>
</dbReference>
<sequence length="226" mass="24054">MNMPLSLARNRFIAAALTSLVALTALSACTPLLMGGAAVTGALVASDRRTSGAQLEDQAIEIKAANRIKDEVGSRARALVTSYNRRVLLTGEVANERDKALIGEIASRVENVTGVQNELEITNSPTLRERAADTVVTGRVKAAFVDVKQIPASAFKVTTERGTVYLMGRVTQRESDYATQVARNTQGVRKVVRVLEIISDEELARITPPPAKPGAPASGPTDSSVK</sequence>
<evidence type="ECO:0000313" key="3">
    <source>
        <dbReference type="EMBL" id="MDR7151794.1"/>
    </source>
</evidence>
<dbReference type="SMART" id="SM00749">
    <property type="entry name" value="BON"/>
    <property type="match status" value="2"/>
</dbReference>
<dbReference type="InterPro" id="IPR014004">
    <property type="entry name" value="Transpt-assoc_nodulatn_dom_bac"/>
</dbReference>
<evidence type="ECO:0000259" key="2">
    <source>
        <dbReference type="PROSITE" id="PS50914"/>
    </source>
</evidence>
<dbReference type="EMBL" id="JAVDWU010000008">
    <property type="protein sequence ID" value="MDR7151794.1"/>
    <property type="molecule type" value="Genomic_DNA"/>
</dbReference>
<dbReference type="Pfam" id="PF04972">
    <property type="entry name" value="BON"/>
    <property type="match status" value="2"/>
</dbReference>
<evidence type="ECO:0000313" key="4">
    <source>
        <dbReference type="Proteomes" id="UP001265700"/>
    </source>
</evidence>
<dbReference type="RefSeq" id="WP_310319839.1">
    <property type="nucleotide sequence ID" value="NZ_JAVDWU010000008.1"/>
</dbReference>
<dbReference type="InterPro" id="IPR007055">
    <property type="entry name" value="BON_dom"/>
</dbReference>
<feature type="region of interest" description="Disordered" evidence="1">
    <location>
        <begin position="203"/>
        <end position="226"/>
    </location>
</feature>
<dbReference type="PANTHER" id="PTHR34606">
    <property type="entry name" value="BON DOMAIN-CONTAINING PROTEIN"/>
    <property type="match status" value="1"/>
</dbReference>
<evidence type="ECO:0000256" key="1">
    <source>
        <dbReference type="SAM" id="MobiDB-lite"/>
    </source>
</evidence>
<reference evidence="3 4" key="1">
    <citation type="submission" date="2023-07" db="EMBL/GenBank/DDBJ databases">
        <title>Sorghum-associated microbial communities from plants grown in Nebraska, USA.</title>
        <authorList>
            <person name="Schachtman D."/>
        </authorList>
    </citation>
    <scope>NUCLEOTIDE SEQUENCE [LARGE SCALE GENOMIC DNA]</scope>
    <source>
        <strain evidence="3 4">4249</strain>
    </source>
</reference>
<feature type="domain" description="BON" evidence="2">
    <location>
        <begin position="132"/>
        <end position="199"/>
    </location>
</feature>
<name>A0ABU1WRW3_9BURK</name>
<feature type="domain" description="BON" evidence="2">
    <location>
        <begin position="56"/>
        <end position="123"/>
    </location>
</feature>